<dbReference type="EMBL" id="JAACJM010000344">
    <property type="protein sequence ID" value="KAF5329222.1"/>
    <property type="molecule type" value="Genomic_DNA"/>
</dbReference>
<organism evidence="2 3">
    <name type="scientific">Tetrapyrgos nigripes</name>
    <dbReference type="NCBI Taxonomy" id="182062"/>
    <lineage>
        <taxon>Eukaryota</taxon>
        <taxon>Fungi</taxon>
        <taxon>Dikarya</taxon>
        <taxon>Basidiomycota</taxon>
        <taxon>Agaricomycotina</taxon>
        <taxon>Agaricomycetes</taxon>
        <taxon>Agaricomycetidae</taxon>
        <taxon>Agaricales</taxon>
        <taxon>Marasmiineae</taxon>
        <taxon>Marasmiaceae</taxon>
        <taxon>Tetrapyrgos</taxon>
    </lineage>
</organism>
<sequence>MTWDDASARVIGVKNSLYKGYNSYEDALHAWRQHCLGHHRHAPDFVDGTILVLSSSTPVMQPVAPTPHAHPTNIKYQSQPPENPGMETPSEAPRSPSKRRSAQAFFSPDSPSRRRRSQVPARRLSWAVTTGGQTAVVDSETADEIIREAHLRGMEAQVMQVESVKEAEELMNCLDLDTEKSTSDEE</sequence>
<evidence type="ECO:0000313" key="2">
    <source>
        <dbReference type="EMBL" id="KAF5329222.1"/>
    </source>
</evidence>
<accession>A0A8H5BTF3</accession>
<dbReference type="Proteomes" id="UP000559256">
    <property type="component" value="Unassembled WGS sequence"/>
</dbReference>
<protein>
    <submittedName>
        <fullName evidence="2">Uncharacterized protein</fullName>
    </submittedName>
</protein>
<proteinExistence type="predicted"/>
<feature type="region of interest" description="Disordered" evidence="1">
    <location>
        <begin position="61"/>
        <end position="122"/>
    </location>
</feature>
<dbReference type="OrthoDB" id="2871083at2759"/>
<dbReference type="AlphaFoldDB" id="A0A8H5BTF3"/>
<evidence type="ECO:0000256" key="1">
    <source>
        <dbReference type="SAM" id="MobiDB-lite"/>
    </source>
</evidence>
<gene>
    <name evidence="2" type="ORF">D9758_018191</name>
</gene>
<evidence type="ECO:0000313" key="3">
    <source>
        <dbReference type="Proteomes" id="UP000559256"/>
    </source>
</evidence>
<reference evidence="2 3" key="1">
    <citation type="journal article" date="2020" name="ISME J.">
        <title>Uncovering the hidden diversity of litter-decomposition mechanisms in mushroom-forming fungi.</title>
        <authorList>
            <person name="Floudas D."/>
            <person name="Bentzer J."/>
            <person name="Ahren D."/>
            <person name="Johansson T."/>
            <person name="Persson P."/>
            <person name="Tunlid A."/>
        </authorList>
    </citation>
    <scope>NUCLEOTIDE SEQUENCE [LARGE SCALE GENOMIC DNA]</scope>
    <source>
        <strain evidence="2 3">CBS 291.85</strain>
    </source>
</reference>
<comment type="caution">
    <text evidence="2">The sequence shown here is derived from an EMBL/GenBank/DDBJ whole genome shotgun (WGS) entry which is preliminary data.</text>
</comment>
<name>A0A8H5BTF3_9AGAR</name>
<keyword evidence="3" id="KW-1185">Reference proteome</keyword>